<dbReference type="OrthoDB" id="4062651at2759"/>
<dbReference type="GeneID" id="66082286"/>
<sequence>MVKSSHDPRLTAIVNMSKFAADVPWFFPRKRRMSAPPLNFRDLRDMDGKHFYMRQHEIEDLFLDPKDMAEYSSFDRLYPTVLFSNDKALKLYSYLVDVSQIVATMDLARTKVPVPRVHKHGYSGNCGYILMERIRGYPLSRFLRHYKCPMPHKVTFAIKRIVEDLASLGLCHNDVKPRNIVVSSSWDVLTIVDWDHCMPLIHAGEYTRRVVWAEKHDPFCITDIWDAFFLSVAADRVGEELLMEQHYRSYMYTVPLRTTGTVSQPFGPQSALSLEFMERRRRSKASALAGGSETAEKAQSVEVGL</sequence>
<reference evidence="2" key="1">
    <citation type="journal article" date="2021" name="Genome Biol. Evol.">
        <title>The assembled and annotated genome of the fairy-ring fungus Marasmius oreades.</title>
        <authorList>
            <person name="Hiltunen M."/>
            <person name="Ament-Velasquez S.L."/>
            <person name="Johannesson H."/>
        </authorList>
    </citation>
    <scope>NUCLEOTIDE SEQUENCE</scope>
    <source>
        <strain evidence="2">03SP1</strain>
    </source>
</reference>
<organism evidence="2 3">
    <name type="scientific">Marasmius oreades</name>
    <name type="common">fairy-ring Marasmius</name>
    <dbReference type="NCBI Taxonomy" id="181124"/>
    <lineage>
        <taxon>Eukaryota</taxon>
        <taxon>Fungi</taxon>
        <taxon>Dikarya</taxon>
        <taxon>Basidiomycota</taxon>
        <taxon>Agaricomycotina</taxon>
        <taxon>Agaricomycetes</taxon>
        <taxon>Agaricomycetidae</taxon>
        <taxon>Agaricales</taxon>
        <taxon>Marasmiineae</taxon>
        <taxon>Marasmiaceae</taxon>
        <taxon>Marasmius</taxon>
    </lineage>
</organism>
<evidence type="ECO:0000256" key="1">
    <source>
        <dbReference type="SAM" id="MobiDB-lite"/>
    </source>
</evidence>
<dbReference type="RefSeq" id="XP_043003701.1">
    <property type="nucleotide sequence ID" value="XM_043158356.1"/>
</dbReference>
<keyword evidence="3" id="KW-1185">Reference proteome</keyword>
<comment type="caution">
    <text evidence="2">The sequence shown here is derived from an EMBL/GenBank/DDBJ whole genome shotgun (WGS) entry which is preliminary data.</text>
</comment>
<evidence type="ECO:0000313" key="3">
    <source>
        <dbReference type="Proteomes" id="UP001049176"/>
    </source>
</evidence>
<dbReference type="KEGG" id="more:E1B28_013211"/>
<protein>
    <recommendedName>
        <fullName evidence="4">Protein kinase domain-containing protein</fullName>
    </recommendedName>
</protein>
<feature type="region of interest" description="Disordered" evidence="1">
    <location>
        <begin position="286"/>
        <end position="305"/>
    </location>
</feature>
<dbReference type="Proteomes" id="UP001049176">
    <property type="component" value="Chromosome 9"/>
</dbReference>
<dbReference type="Gene3D" id="1.10.510.10">
    <property type="entry name" value="Transferase(Phosphotransferase) domain 1"/>
    <property type="match status" value="1"/>
</dbReference>
<proteinExistence type="predicted"/>
<dbReference type="InterPro" id="IPR011009">
    <property type="entry name" value="Kinase-like_dom_sf"/>
</dbReference>
<dbReference type="GO" id="GO:0004672">
    <property type="term" value="F:protein kinase activity"/>
    <property type="evidence" value="ECO:0007669"/>
    <property type="project" value="InterPro"/>
</dbReference>
<name>A0A9P7UMS4_9AGAR</name>
<evidence type="ECO:0008006" key="4">
    <source>
        <dbReference type="Google" id="ProtNLM"/>
    </source>
</evidence>
<dbReference type="EMBL" id="CM032189">
    <property type="protein sequence ID" value="KAG7087230.1"/>
    <property type="molecule type" value="Genomic_DNA"/>
</dbReference>
<accession>A0A9P7UMS4</accession>
<dbReference type="InterPro" id="IPR008271">
    <property type="entry name" value="Ser/Thr_kinase_AS"/>
</dbReference>
<dbReference type="PROSITE" id="PS00108">
    <property type="entry name" value="PROTEIN_KINASE_ST"/>
    <property type="match status" value="1"/>
</dbReference>
<dbReference type="AlphaFoldDB" id="A0A9P7UMS4"/>
<gene>
    <name evidence="2" type="ORF">E1B28_013211</name>
</gene>
<dbReference type="SUPFAM" id="SSF56112">
    <property type="entry name" value="Protein kinase-like (PK-like)"/>
    <property type="match status" value="1"/>
</dbReference>
<evidence type="ECO:0000313" key="2">
    <source>
        <dbReference type="EMBL" id="KAG7087230.1"/>
    </source>
</evidence>